<feature type="compositionally biased region" description="Polar residues" evidence="6">
    <location>
        <begin position="448"/>
        <end position="468"/>
    </location>
</feature>
<evidence type="ECO:0000313" key="9">
    <source>
        <dbReference type="EMBL" id="KRX00120.1"/>
    </source>
</evidence>
<feature type="compositionally biased region" description="Low complexity" evidence="6">
    <location>
        <begin position="433"/>
        <end position="447"/>
    </location>
</feature>
<comment type="similarity">
    <text evidence="5">Belongs to the OXA1/ALB3/YidC family.</text>
</comment>
<evidence type="ECO:0000259" key="8">
    <source>
        <dbReference type="Pfam" id="PF02096"/>
    </source>
</evidence>
<comment type="caution">
    <text evidence="9">The sequence shown here is derived from an EMBL/GenBank/DDBJ whole genome shotgun (WGS) entry which is preliminary data.</text>
</comment>
<dbReference type="AlphaFoldDB" id="A0A0V0QDA9"/>
<evidence type="ECO:0000256" key="7">
    <source>
        <dbReference type="SAM" id="Phobius"/>
    </source>
</evidence>
<evidence type="ECO:0000256" key="3">
    <source>
        <dbReference type="ARBA" id="ARBA00022989"/>
    </source>
</evidence>
<dbReference type="GO" id="GO:0051205">
    <property type="term" value="P:protein insertion into membrane"/>
    <property type="evidence" value="ECO:0007669"/>
    <property type="project" value="TreeGrafter"/>
</dbReference>
<dbReference type="InParanoid" id="A0A0V0QDA9"/>
<feature type="transmembrane region" description="Helical" evidence="7">
    <location>
        <begin position="331"/>
        <end position="351"/>
    </location>
</feature>
<dbReference type="OMA" id="THCARSQ"/>
<dbReference type="PANTHER" id="PTHR12428">
    <property type="entry name" value="OXA1"/>
    <property type="match status" value="1"/>
</dbReference>
<dbReference type="Proteomes" id="UP000054937">
    <property type="component" value="Unassembled WGS sequence"/>
</dbReference>
<dbReference type="InterPro" id="IPR028055">
    <property type="entry name" value="YidC/Oxa/ALB_C"/>
</dbReference>
<organism evidence="9 10">
    <name type="scientific">Pseudocohnilembus persalinus</name>
    <name type="common">Ciliate</name>
    <dbReference type="NCBI Taxonomy" id="266149"/>
    <lineage>
        <taxon>Eukaryota</taxon>
        <taxon>Sar</taxon>
        <taxon>Alveolata</taxon>
        <taxon>Ciliophora</taxon>
        <taxon>Intramacronucleata</taxon>
        <taxon>Oligohymenophorea</taxon>
        <taxon>Scuticociliatia</taxon>
        <taxon>Philasterida</taxon>
        <taxon>Pseudocohnilembidae</taxon>
        <taxon>Pseudocohnilembus</taxon>
    </lineage>
</organism>
<evidence type="ECO:0000256" key="6">
    <source>
        <dbReference type="SAM" id="MobiDB-lite"/>
    </source>
</evidence>
<evidence type="ECO:0000313" key="10">
    <source>
        <dbReference type="Proteomes" id="UP000054937"/>
    </source>
</evidence>
<feature type="transmembrane region" description="Helical" evidence="7">
    <location>
        <begin position="243"/>
        <end position="265"/>
    </location>
</feature>
<dbReference type="EMBL" id="LDAU01000195">
    <property type="protein sequence ID" value="KRX00120.1"/>
    <property type="molecule type" value="Genomic_DNA"/>
</dbReference>
<reference evidence="9 10" key="1">
    <citation type="journal article" date="2015" name="Sci. Rep.">
        <title>Genome of the facultative scuticociliatosis pathogen Pseudocohnilembus persalinus provides insight into its virulence through horizontal gene transfer.</title>
        <authorList>
            <person name="Xiong J."/>
            <person name="Wang G."/>
            <person name="Cheng J."/>
            <person name="Tian M."/>
            <person name="Pan X."/>
            <person name="Warren A."/>
            <person name="Jiang C."/>
            <person name="Yuan D."/>
            <person name="Miao W."/>
        </authorList>
    </citation>
    <scope>NUCLEOTIDE SEQUENCE [LARGE SCALE GENOMIC DNA]</scope>
    <source>
        <strain evidence="9">36N120E</strain>
    </source>
</reference>
<keyword evidence="2 5" id="KW-0812">Transmembrane</keyword>
<evidence type="ECO:0000256" key="2">
    <source>
        <dbReference type="ARBA" id="ARBA00022692"/>
    </source>
</evidence>
<dbReference type="Pfam" id="PF02096">
    <property type="entry name" value="60KD_IMP"/>
    <property type="match status" value="1"/>
</dbReference>
<accession>A0A0V0QDA9</accession>
<name>A0A0V0QDA9_PSEPJ</name>
<feature type="region of interest" description="Disordered" evidence="6">
    <location>
        <begin position="421"/>
        <end position="486"/>
    </location>
</feature>
<dbReference type="OrthoDB" id="2148490at2759"/>
<dbReference type="CDD" id="cd20069">
    <property type="entry name" value="5TM_Oxa1-like"/>
    <property type="match status" value="1"/>
</dbReference>
<evidence type="ECO:0000256" key="5">
    <source>
        <dbReference type="RuleBase" id="RU003945"/>
    </source>
</evidence>
<feature type="transmembrane region" description="Helical" evidence="7">
    <location>
        <begin position="165"/>
        <end position="184"/>
    </location>
</feature>
<sequence>MINTRRILKTLQNPYTKHQLYYTPKNNFWIFGKKKNEEKSAAVENVAETQNLSNNTGSNLNTTSAENIQQQDILSQQQEQIVQQPEVIDVASKSGIELNISDSKYYNNSYISEMDLGNVMSSFSPLNDYQHIDVLTKFSHLSPWYLYEQLDEFSRTSLFYCANDLGLGLGLSIAAVSLGIKFFFMPLMTMTQINAQKMKLIEPEMKNFQAQSQALSKRGDYKGLKEAQRQFAVLRKKHGIHNWITVASLTQIPILITWFLSLRYVTTQPDLYPQLKTEGFFWFTDLSLADPYFILPVMSATLSHFNIALNPNLQSGAGGNIFSKYMGYMKYVPFLSLPIVSFFPAGLNVYWCITAATHLSIALLVRSEFMREKVFGVPKYLPGTIYERQNQKHAQKVIKTTFVAENNNKRAVAEKLAQGLTGKPLPSQENKDQQQQTQQQQTQQQQQVNKGQVNVFSNKPKQQSSENKPQGGVQVFSNKPSKKKRN</sequence>
<proteinExistence type="inferred from homology"/>
<keyword evidence="3 7" id="KW-1133">Transmembrane helix</keyword>
<protein>
    <recommendedName>
        <fullName evidence="8">Membrane insertase YidC/Oxa/ALB C-terminal domain-containing protein</fullName>
    </recommendedName>
</protein>
<dbReference type="InterPro" id="IPR001708">
    <property type="entry name" value="YidC/ALB3/OXA1/COX18"/>
</dbReference>
<dbReference type="GO" id="GO:0032977">
    <property type="term" value="F:membrane insertase activity"/>
    <property type="evidence" value="ECO:0007669"/>
    <property type="project" value="InterPro"/>
</dbReference>
<dbReference type="PANTHER" id="PTHR12428:SF14">
    <property type="entry name" value="ALBINO3-LIKE PROTEIN 1, CHLOROPLASTIC"/>
    <property type="match status" value="1"/>
</dbReference>
<evidence type="ECO:0000256" key="1">
    <source>
        <dbReference type="ARBA" id="ARBA00004141"/>
    </source>
</evidence>
<evidence type="ECO:0000256" key="4">
    <source>
        <dbReference type="ARBA" id="ARBA00023136"/>
    </source>
</evidence>
<feature type="domain" description="Membrane insertase YidC/Oxa/ALB C-terminal" evidence="8">
    <location>
        <begin position="170"/>
        <end position="364"/>
    </location>
</feature>
<keyword evidence="10" id="KW-1185">Reference proteome</keyword>
<keyword evidence="4 7" id="KW-0472">Membrane</keyword>
<gene>
    <name evidence="9" type="ORF">PPERSA_07227</name>
</gene>
<dbReference type="GO" id="GO:0016020">
    <property type="term" value="C:membrane"/>
    <property type="evidence" value="ECO:0007669"/>
    <property type="project" value="UniProtKB-SubCell"/>
</dbReference>
<comment type="subcellular location">
    <subcellularLocation>
        <location evidence="1 5">Membrane</location>
        <topology evidence="1 5">Multi-pass membrane protein</topology>
    </subcellularLocation>
</comment>